<dbReference type="VEuPathDB" id="ToxoDB:LOC34624159"/>
<dbReference type="VEuPathDB" id="ToxoDB:cyc_08429"/>
<accession>A0A1D3DA97</accession>
<sequence length="246" mass="26672">MAVLSFFHPSESTALVVPAAKLRTVSQHLHHQEILDSSGIPGGPPEAPQNEASRASFFSLQGSGRLLDSRRADTAFVEAHARSEAGAARPDTKKYPAVSCQISFHGHYDEPPMVQVKAEAPLDDAVTAIFVDESSRFWVHGLQGNVKVPSNFTFGAEGTEGDYADIHPPAGTGKHRYTVILYSGVPHLGPRLSSLAGTPWNNRDRAVESLKVIEDDLKKENGQHPEELCRCSVEVSDEDIQNALVV</sequence>
<dbReference type="InterPro" id="IPR036610">
    <property type="entry name" value="PEBP-like_sf"/>
</dbReference>
<proteinExistence type="predicted"/>
<reference evidence="1 2" key="1">
    <citation type="journal article" date="2016" name="BMC Genomics">
        <title>Comparative genomics reveals Cyclospora cayetanensis possesses coccidia-like metabolism and invasion components but unique surface antigens.</title>
        <authorList>
            <person name="Liu S."/>
            <person name="Wang L."/>
            <person name="Zheng H."/>
            <person name="Xu Z."/>
            <person name="Roellig D.M."/>
            <person name="Li N."/>
            <person name="Frace M.A."/>
            <person name="Tang K."/>
            <person name="Arrowood M.J."/>
            <person name="Moss D.M."/>
            <person name="Zhang L."/>
            <person name="Feng Y."/>
            <person name="Xiao L."/>
        </authorList>
    </citation>
    <scope>NUCLEOTIDE SEQUENCE [LARGE SCALE GENOMIC DNA]</scope>
    <source>
        <strain evidence="1 2">CHN_HEN01</strain>
    </source>
</reference>
<name>A0A1D3DA97_9EIME</name>
<dbReference type="AlphaFoldDB" id="A0A1D3DA97"/>
<evidence type="ECO:0000313" key="1">
    <source>
        <dbReference type="EMBL" id="OEH80358.1"/>
    </source>
</evidence>
<comment type="caution">
    <text evidence="1">The sequence shown here is derived from an EMBL/GenBank/DDBJ whole genome shotgun (WGS) entry which is preliminary data.</text>
</comment>
<dbReference type="OrthoDB" id="347139at2759"/>
<evidence type="ECO:0000313" key="2">
    <source>
        <dbReference type="Proteomes" id="UP000095192"/>
    </source>
</evidence>
<dbReference type="GeneID" id="34624159"/>
<organism evidence="1 2">
    <name type="scientific">Cyclospora cayetanensis</name>
    <dbReference type="NCBI Taxonomy" id="88456"/>
    <lineage>
        <taxon>Eukaryota</taxon>
        <taxon>Sar</taxon>
        <taxon>Alveolata</taxon>
        <taxon>Apicomplexa</taxon>
        <taxon>Conoidasida</taxon>
        <taxon>Coccidia</taxon>
        <taxon>Eucoccidiorida</taxon>
        <taxon>Eimeriorina</taxon>
        <taxon>Eimeriidae</taxon>
        <taxon>Cyclospora</taxon>
    </lineage>
</organism>
<protein>
    <submittedName>
        <fullName evidence="1">Uncharacterized protein</fullName>
    </submittedName>
</protein>
<dbReference type="Gene3D" id="3.90.280.10">
    <property type="entry name" value="PEBP-like"/>
    <property type="match status" value="1"/>
</dbReference>
<dbReference type="Proteomes" id="UP000095192">
    <property type="component" value="Unassembled WGS sequence"/>
</dbReference>
<dbReference type="SUPFAM" id="SSF49777">
    <property type="entry name" value="PEBP-like"/>
    <property type="match status" value="1"/>
</dbReference>
<dbReference type="EMBL" id="JROU02000101">
    <property type="protein sequence ID" value="OEH80358.1"/>
    <property type="molecule type" value="Genomic_DNA"/>
</dbReference>
<gene>
    <name evidence="1" type="ORF">cyc_08429</name>
</gene>
<keyword evidence="2" id="KW-1185">Reference proteome</keyword>